<dbReference type="OrthoDB" id="5510976at2"/>
<proteinExistence type="predicted"/>
<keyword evidence="1" id="KW-1133">Transmembrane helix</keyword>
<dbReference type="RefSeq" id="WP_111731060.1">
    <property type="nucleotide sequence ID" value="NZ_QHKO01000010.1"/>
</dbReference>
<keyword evidence="3" id="KW-1185">Reference proteome</keyword>
<evidence type="ECO:0000256" key="1">
    <source>
        <dbReference type="SAM" id="Phobius"/>
    </source>
</evidence>
<keyword evidence="1" id="KW-0812">Transmembrane</keyword>
<evidence type="ECO:0000313" key="2">
    <source>
        <dbReference type="EMBL" id="RAL20464.1"/>
    </source>
</evidence>
<evidence type="ECO:0000313" key="3">
    <source>
        <dbReference type="Proteomes" id="UP000249169"/>
    </source>
</evidence>
<organism evidence="2 3">
    <name type="scientific">Lujinxingia litoralis</name>
    <dbReference type="NCBI Taxonomy" id="2211119"/>
    <lineage>
        <taxon>Bacteria</taxon>
        <taxon>Deltaproteobacteria</taxon>
        <taxon>Bradymonadales</taxon>
        <taxon>Lujinxingiaceae</taxon>
        <taxon>Lujinxingia</taxon>
    </lineage>
</organism>
<comment type="caution">
    <text evidence="2">The sequence shown here is derived from an EMBL/GenBank/DDBJ whole genome shotgun (WGS) entry which is preliminary data.</text>
</comment>
<feature type="transmembrane region" description="Helical" evidence="1">
    <location>
        <begin position="93"/>
        <end position="112"/>
    </location>
</feature>
<feature type="transmembrane region" description="Helical" evidence="1">
    <location>
        <begin position="43"/>
        <end position="62"/>
    </location>
</feature>
<feature type="transmembrane region" description="Helical" evidence="1">
    <location>
        <begin position="16"/>
        <end position="36"/>
    </location>
</feature>
<dbReference type="Proteomes" id="UP000249169">
    <property type="component" value="Unassembled WGS sequence"/>
</dbReference>
<keyword evidence="1" id="KW-0472">Membrane</keyword>
<protein>
    <submittedName>
        <fullName evidence="2">Uncharacterized protein</fullName>
    </submittedName>
</protein>
<dbReference type="AlphaFoldDB" id="A0A328C7F3"/>
<accession>A0A328C7F3</accession>
<feature type="transmembrane region" description="Helical" evidence="1">
    <location>
        <begin position="68"/>
        <end position="86"/>
    </location>
</feature>
<name>A0A328C7F3_9DELT</name>
<dbReference type="EMBL" id="QHKO01000010">
    <property type="protein sequence ID" value="RAL20464.1"/>
    <property type="molecule type" value="Genomic_DNA"/>
</dbReference>
<gene>
    <name evidence="2" type="ORF">DL240_16805</name>
</gene>
<sequence>MILAEVSTGGFTWTPMTFYGAAAVVQLIVILLSFRFTQLNPDYNTFAGALLVAVPVNVLAYFTRDIGLVGVLLTGATLFGLLAAIARADMFRAGVAWVLCLTAYWGMAAYIVPQADGLSLQQVGGLPQVLVEGGLEAEPFTESDIDTLSRGERE</sequence>
<reference evidence="2 3" key="1">
    <citation type="submission" date="2018-05" db="EMBL/GenBank/DDBJ databases">
        <title>Lujinxingia marina gen. nov. sp. nov., a new facultative anaerobic member of the class Deltaproteobacteria, and proposal of Lujinxingaceae fam. nov.</title>
        <authorList>
            <person name="Li C.-M."/>
        </authorList>
    </citation>
    <scope>NUCLEOTIDE SEQUENCE [LARGE SCALE GENOMIC DNA]</scope>
    <source>
        <strain evidence="2 3">B210</strain>
    </source>
</reference>